<evidence type="ECO:0000256" key="1">
    <source>
        <dbReference type="SAM" id="Phobius"/>
    </source>
</evidence>
<feature type="transmembrane region" description="Helical" evidence="1">
    <location>
        <begin position="90"/>
        <end position="123"/>
    </location>
</feature>
<name>A0A2A8CV73_9BACT</name>
<dbReference type="PANTHER" id="PTHR34821:SF2">
    <property type="entry name" value="INNER MEMBRANE PROTEIN YDCZ"/>
    <property type="match status" value="1"/>
</dbReference>
<gene>
    <name evidence="2" type="ORF">CRI94_13825</name>
</gene>
<keyword evidence="1" id="KW-0812">Transmembrane</keyword>
<evidence type="ECO:0000313" key="3">
    <source>
        <dbReference type="Proteomes" id="UP000220102"/>
    </source>
</evidence>
<keyword evidence="1" id="KW-0472">Membrane</keyword>
<feature type="transmembrane region" description="Helical" evidence="1">
    <location>
        <begin position="20"/>
        <end position="40"/>
    </location>
</feature>
<dbReference type="OrthoDB" id="9097160at2"/>
<proteinExistence type="predicted"/>
<comment type="caution">
    <text evidence="2">The sequence shown here is derived from an EMBL/GenBank/DDBJ whole genome shotgun (WGS) entry which is preliminary data.</text>
</comment>
<protein>
    <recommendedName>
        <fullName evidence="4">EamA-like transporter family protein</fullName>
    </recommendedName>
</protein>
<dbReference type="PANTHER" id="PTHR34821">
    <property type="entry name" value="INNER MEMBRANE PROTEIN YDCZ"/>
    <property type="match status" value="1"/>
</dbReference>
<dbReference type="InterPro" id="IPR006750">
    <property type="entry name" value="YdcZ"/>
</dbReference>
<dbReference type="Pfam" id="PF04657">
    <property type="entry name" value="DMT_YdcZ"/>
    <property type="match status" value="1"/>
</dbReference>
<dbReference type="EMBL" id="PDEQ01000007">
    <property type="protein sequence ID" value="PEN12592.1"/>
    <property type="molecule type" value="Genomic_DNA"/>
</dbReference>
<organism evidence="2 3">
    <name type="scientific">Longibacter salinarum</name>
    <dbReference type="NCBI Taxonomy" id="1850348"/>
    <lineage>
        <taxon>Bacteria</taxon>
        <taxon>Pseudomonadati</taxon>
        <taxon>Rhodothermota</taxon>
        <taxon>Rhodothermia</taxon>
        <taxon>Rhodothermales</taxon>
        <taxon>Salisaetaceae</taxon>
        <taxon>Longibacter</taxon>
    </lineage>
</organism>
<dbReference type="Proteomes" id="UP000220102">
    <property type="component" value="Unassembled WGS sequence"/>
</dbReference>
<reference evidence="2 3" key="1">
    <citation type="submission" date="2017-10" db="EMBL/GenBank/DDBJ databases">
        <title>Draft genome of Longibacter Salinarum.</title>
        <authorList>
            <person name="Goh K.M."/>
            <person name="Shamsir M.S."/>
            <person name="Lim S.W."/>
        </authorList>
    </citation>
    <scope>NUCLEOTIDE SEQUENCE [LARGE SCALE GENOMIC DNA]</scope>
    <source>
        <strain evidence="2 3">KCTC 52045</strain>
    </source>
</reference>
<evidence type="ECO:0000313" key="2">
    <source>
        <dbReference type="EMBL" id="PEN12592.1"/>
    </source>
</evidence>
<sequence length="161" mass="16801">MPQLLQAVRQKIPADPDVMLAGVASVIAGVFVALMIRLNATLGEHVGVLESSFLVHLVGTVFAALLVLPRSGPLLPSRLRSAPRYTFLGGVLGVAIVMLANIVVPVLGVALTLCLSVAANLGFSTISDHFGWFGLPQFPVSKQRLLGLALVILGVVLVAFG</sequence>
<dbReference type="AlphaFoldDB" id="A0A2A8CV73"/>
<keyword evidence="3" id="KW-1185">Reference proteome</keyword>
<feature type="transmembrane region" description="Helical" evidence="1">
    <location>
        <begin position="52"/>
        <end position="69"/>
    </location>
</feature>
<evidence type="ECO:0008006" key="4">
    <source>
        <dbReference type="Google" id="ProtNLM"/>
    </source>
</evidence>
<feature type="transmembrane region" description="Helical" evidence="1">
    <location>
        <begin position="143"/>
        <end position="160"/>
    </location>
</feature>
<keyword evidence="1" id="KW-1133">Transmembrane helix</keyword>
<dbReference type="GO" id="GO:0005886">
    <property type="term" value="C:plasma membrane"/>
    <property type="evidence" value="ECO:0007669"/>
    <property type="project" value="TreeGrafter"/>
</dbReference>
<dbReference type="RefSeq" id="WP_098076922.1">
    <property type="nucleotide sequence ID" value="NZ_PDEQ01000007.1"/>
</dbReference>
<accession>A0A2A8CV73</accession>